<reference evidence="6 7" key="1">
    <citation type="submission" date="2018-10" db="EMBL/GenBank/DDBJ databases">
        <title>Ulvibacterium marinum gen. nov., sp. nov., a novel marine bacterium of the family Flavobacteriaceae, isolated from a culture of the green alga Ulva prolifera.</title>
        <authorList>
            <person name="Zhang Z."/>
        </authorList>
    </citation>
    <scope>NUCLEOTIDE SEQUENCE [LARGE SCALE GENOMIC DNA]</scope>
    <source>
        <strain evidence="6 7">CCMM003</strain>
    </source>
</reference>
<dbReference type="PANTHER" id="PTHR43280">
    <property type="entry name" value="ARAC-FAMILY TRANSCRIPTIONAL REGULATOR"/>
    <property type="match status" value="1"/>
</dbReference>
<evidence type="ECO:0000313" key="7">
    <source>
        <dbReference type="Proteomes" id="UP000276603"/>
    </source>
</evidence>
<comment type="caution">
    <text evidence="6">The sequence shown here is derived from an EMBL/GenBank/DDBJ whole genome shotgun (WGS) entry which is preliminary data.</text>
</comment>
<keyword evidence="2" id="KW-0238">DNA-binding</keyword>
<evidence type="ECO:0000256" key="4">
    <source>
        <dbReference type="SAM" id="Phobius"/>
    </source>
</evidence>
<feature type="transmembrane region" description="Helical" evidence="4">
    <location>
        <begin position="226"/>
        <end position="245"/>
    </location>
</feature>
<dbReference type="GO" id="GO:0003700">
    <property type="term" value="F:DNA-binding transcription factor activity"/>
    <property type="evidence" value="ECO:0007669"/>
    <property type="project" value="InterPro"/>
</dbReference>
<dbReference type="OrthoDB" id="5492415at2"/>
<evidence type="ECO:0000259" key="5">
    <source>
        <dbReference type="PROSITE" id="PS01124"/>
    </source>
</evidence>
<feature type="domain" description="HTH araC/xylS-type" evidence="5">
    <location>
        <begin position="276"/>
        <end position="384"/>
    </location>
</feature>
<dbReference type="EMBL" id="RBCJ01000002">
    <property type="protein sequence ID" value="RKN81692.1"/>
    <property type="molecule type" value="Genomic_DNA"/>
</dbReference>
<evidence type="ECO:0000256" key="1">
    <source>
        <dbReference type="ARBA" id="ARBA00023015"/>
    </source>
</evidence>
<dbReference type="InterPro" id="IPR020449">
    <property type="entry name" value="Tscrpt_reg_AraC-type_HTH"/>
</dbReference>
<feature type="transmembrane region" description="Helical" evidence="4">
    <location>
        <begin position="6"/>
        <end position="28"/>
    </location>
</feature>
<evidence type="ECO:0000256" key="3">
    <source>
        <dbReference type="ARBA" id="ARBA00023163"/>
    </source>
</evidence>
<evidence type="ECO:0000256" key="2">
    <source>
        <dbReference type="ARBA" id="ARBA00023125"/>
    </source>
</evidence>
<dbReference type="InterPro" id="IPR018060">
    <property type="entry name" value="HTH_AraC"/>
</dbReference>
<dbReference type="Gene3D" id="1.10.10.60">
    <property type="entry name" value="Homeodomain-like"/>
    <property type="match status" value="1"/>
</dbReference>
<sequence>MDIPIHIDFVAVVIILGVFLGLFISFFIIKKSLKKNFPNLFMGLFILSLALVMLEGWLNYTGYILKFLWLSNFSEPLNFLMAALLYLFVDAQLTPNRKKRYWLHFIPSILWLSICMFYFLQPEEVKYNDSIEVMQLNIPKIKENPPFSDNPLGIRSYVNVLTGIYFAIYIALGLRKLMLKARDMGESLVRTTNKTLKSVRNISYHALIVVVIFILVKLLFKNDVGDYFIFLYLSFMIFITTVQIMNRSNYYDEVSTFLEVPTLKYKKSSLEETKKNSILDNIVSQMENEKYYTRSTASLSGLAKAIHETPHHVSQVINEKMDQSFFELLATYRVREAKAILKTDIGKKLTIEEVAERVGYNSKSAFNSAFKKITSETPSSFRDS</sequence>
<proteinExistence type="predicted"/>
<dbReference type="InterPro" id="IPR009057">
    <property type="entry name" value="Homeodomain-like_sf"/>
</dbReference>
<dbReference type="Proteomes" id="UP000276603">
    <property type="component" value="Unassembled WGS sequence"/>
</dbReference>
<organism evidence="6 7">
    <name type="scientific">Ulvibacterium marinum</name>
    <dbReference type="NCBI Taxonomy" id="2419782"/>
    <lineage>
        <taxon>Bacteria</taxon>
        <taxon>Pseudomonadati</taxon>
        <taxon>Bacteroidota</taxon>
        <taxon>Flavobacteriia</taxon>
        <taxon>Flavobacteriales</taxon>
        <taxon>Flavobacteriaceae</taxon>
        <taxon>Ulvibacterium</taxon>
    </lineage>
</organism>
<evidence type="ECO:0000313" key="6">
    <source>
        <dbReference type="EMBL" id="RKN81692.1"/>
    </source>
</evidence>
<dbReference type="AlphaFoldDB" id="A0A3B0C701"/>
<feature type="transmembrane region" description="Helical" evidence="4">
    <location>
        <begin position="64"/>
        <end position="89"/>
    </location>
</feature>
<keyword evidence="1" id="KW-0805">Transcription regulation</keyword>
<keyword evidence="4" id="KW-1133">Transmembrane helix</keyword>
<dbReference type="PANTHER" id="PTHR43280:SF29">
    <property type="entry name" value="ARAC-FAMILY TRANSCRIPTIONAL REGULATOR"/>
    <property type="match status" value="1"/>
</dbReference>
<feature type="transmembrane region" description="Helical" evidence="4">
    <location>
        <begin position="40"/>
        <end position="58"/>
    </location>
</feature>
<dbReference type="InterPro" id="IPR018062">
    <property type="entry name" value="HTH_AraC-typ_CS"/>
</dbReference>
<dbReference type="GO" id="GO:0043565">
    <property type="term" value="F:sequence-specific DNA binding"/>
    <property type="evidence" value="ECO:0007669"/>
    <property type="project" value="InterPro"/>
</dbReference>
<dbReference type="SUPFAM" id="SSF46689">
    <property type="entry name" value="Homeodomain-like"/>
    <property type="match status" value="1"/>
</dbReference>
<keyword evidence="4" id="KW-0472">Membrane</keyword>
<dbReference type="PROSITE" id="PS01124">
    <property type="entry name" value="HTH_ARAC_FAMILY_2"/>
    <property type="match status" value="1"/>
</dbReference>
<dbReference type="PROSITE" id="PS00041">
    <property type="entry name" value="HTH_ARAC_FAMILY_1"/>
    <property type="match status" value="1"/>
</dbReference>
<dbReference type="PRINTS" id="PR00032">
    <property type="entry name" value="HTHARAC"/>
</dbReference>
<feature type="transmembrane region" description="Helical" evidence="4">
    <location>
        <begin position="101"/>
        <end position="120"/>
    </location>
</feature>
<feature type="transmembrane region" description="Helical" evidence="4">
    <location>
        <begin position="154"/>
        <end position="174"/>
    </location>
</feature>
<dbReference type="Pfam" id="PF12833">
    <property type="entry name" value="HTH_18"/>
    <property type="match status" value="1"/>
</dbReference>
<keyword evidence="3" id="KW-0804">Transcription</keyword>
<accession>A0A3B0C701</accession>
<keyword evidence="7" id="KW-1185">Reference proteome</keyword>
<protein>
    <submittedName>
        <fullName evidence="6">Helix-turn-helix domain-containing protein</fullName>
    </submittedName>
</protein>
<name>A0A3B0C701_9FLAO</name>
<dbReference type="SMART" id="SM00342">
    <property type="entry name" value="HTH_ARAC"/>
    <property type="match status" value="1"/>
</dbReference>
<feature type="transmembrane region" description="Helical" evidence="4">
    <location>
        <begin position="202"/>
        <end position="220"/>
    </location>
</feature>
<gene>
    <name evidence="6" type="ORF">D7Z94_12390</name>
</gene>
<dbReference type="RefSeq" id="WP_120711845.1">
    <property type="nucleotide sequence ID" value="NZ_RBCJ01000002.1"/>
</dbReference>
<keyword evidence="4" id="KW-0812">Transmembrane</keyword>